<gene>
    <name evidence="2" type="ORF">J4Q44_G00265340</name>
</gene>
<sequence>MAPRVQQRSRMVSRPISMPLERLPLPNPSQVVERNSQNTNDAAMLDPTADTIMELAEPEKEKPRIGGGSRVSTYYITPFIDPQAMQHRTWDRKY</sequence>
<feature type="non-terminal residue" evidence="2">
    <location>
        <position position="94"/>
    </location>
</feature>
<keyword evidence="3" id="KW-1185">Reference proteome</keyword>
<protein>
    <submittedName>
        <fullName evidence="2">Uncharacterized protein</fullName>
    </submittedName>
</protein>
<evidence type="ECO:0000313" key="2">
    <source>
        <dbReference type="EMBL" id="KAK6302179.1"/>
    </source>
</evidence>
<name>A0AAN8QEA7_9TELE</name>
<organism evidence="2 3">
    <name type="scientific">Coregonus suidteri</name>
    <dbReference type="NCBI Taxonomy" id="861788"/>
    <lineage>
        <taxon>Eukaryota</taxon>
        <taxon>Metazoa</taxon>
        <taxon>Chordata</taxon>
        <taxon>Craniata</taxon>
        <taxon>Vertebrata</taxon>
        <taxon>Euteleostomi</taxon>
        <taxon>Actinopterygii</taxon>
        <taxon>Neopterygii</taxon>
        <taxon>Teleostei</taxon>
        <taxon>Protacanthopterygii</taxon>
        <taxon>Salmoniformes</taxon>
        <taxon>Salmonidae</taxon>
        <taxon>Coregoninae</taxon>
        <taxon>Coregonus</taxon>
    </lineage>
</organism>
<evidence type="ECO:0000313" key="3">
    <source>
        <dbReference type="Proteomes" id="UP001356427"/>
    </source>
</evidence>
<dbReference type="AlphaFoldDB" id="A0AAN8QEA7"/>
<comment type="caution">
    <text evidence="2">The sequence shown here is derived from an EMBL/GenBank/DDBJ whole genome shotgun (WGS) entry which is preliminary data.</text>
</comment>
<feature type="region of interest" description="Disordered" evidence="1">
    <location>
        <begin position="1"/>
        <end position="43"/>
    </location>
</feature>
<feature type="compositionally biased region" description="Polar residues" evidence="1">
    <location>
        <begin position="28"/>
        <end position="41"/>
    </location>
</feature>
<dbReference type="Proteomes" id="UP001356427">
    <property type="component" value="Unassembled WGS sequence"/>
</dbReference>
<feature type="compositionally biased region" description="Polar residues" evidence="1">
    <location>
        <begin position="1"/>
        <end position="10"/>
    </location>
</feature>
<reference evidence="2 3" key="1">
    <citation type="submission" date="2021-04" db="EMBL/GenBank/DDBJ databases">
        <authorList>
            <person name="De Guttry C."/>
            <person name="Zahm M."/>
            <person name="Klopp C."/>
            <person name="Cabau C."/>
            <person name="Louis A."/>
            <person name="Berthelot C."/>
            <person name="Parey E."/>
            <person name="Roest Crollius H."/>
            <person name="Montfort J."/>
            <person name="Robinson-Rechavi M."/>
            <person name="Bucao C."/>
            <person name="Bouchez O."/>
            <person name="Gislard M."/>
            <person name="Lluch J."/>
            <person name="Milhes M."/>
            <person name="Lampietro C."/>
            <person name="Lopez Roques C."/>
            <person name="Donnadieu C."/>
            <person name="Braasch I."/>
            <person name="Desvignes T."/>
            <person name="Postlethwait J."/>
            <person name="Bobe J."/>
            <person name="Wedekind C."/>
            <person name="Guiguen Y."/>
        </authorList>
    </citation>
    <scope>NUCLEOTIDE SEQUENCE [LARGE SCALE GENOMIC DNA]</scope>
    <source>
        <strain evidence="2">Cs_M1</strain>
        <tissue evidence="2">Blood</tissue>
    </source>
</reference>
<proteinExistence type="predicted"/>
<dbReference type="EMBL" id="JAGTTL010000025">
    <property type="protein sequence ID" value="KAK6302179.1"/>
    <property type="molecule type" value="Genomic_DNA"/>
</dbReference>
<evidence type="ECO:0000256" key="1">
    <source>
        <dbReference type="SAM" id="MobiDB-lite"/>
    </source>
</evidence>
<accession>A0AAN8QEA7</accession>